<evidence type="ECO:0000256" key="3">
    <source>
        <dbReference type="ARBA" id="ARBA00022989"/>
    </source>
</evidence>
<keyword evidence="4 5" id="KW-0472">Membrane</keyword>
<dbReference type="SUPFAM" id="SSF144083">
    <property type="entry name" value="Magnesium transport protein CorA, transmembrane region"/>
    <property type="match status" value="1"/>
</dbReference>
<feature type="transmembrane region" description="Helical" evidence="5">
    <location>
        <begin position="177"/>
        <end position="198"/>
    </location>
</feature>
<proteinExistence type="predicted"/>
<keyword evidence="2 5" id="KW-0812">Transmembrane</keyword>
<keyword evidence="3 5" id="KW-1133">Transmembrane helix</keyword>
<evidence type="ECO:0000256" key="1">
    <source>
        <dbReference type="ARBA" id="ARBA00004141"/>
    </source>
</evidence>
<dbReference type="InterPro" id="IPR002523">
    <property type="entry name" value="MgTranspt_CorA/ZnTranspt_ZntB"/>
</dbReference>
<comment type="caution">
    <text evidence="6">The sequence shown here is derived from an EMBL/GenBank/DDBJ whole genome shotgun (WGS) entry which is preliminary data.</text>
</comment>
<dbReference type="InterPro" id="IPR045863">
    <property type="entry name" value="CorA_TM1_TM2"/>
</dbReference>
<dbReference type="Pfam" id="PF01544">
    <property type="entry name" value="CorA"/>
    <property type="match status" value="1"/>
</dbReference>
<name>A0A9W4XQQ7_9PLEO</name>
<dbReference type="GO" id="GO:0016020">
    <property type="term" value="C:membrane"/>
    <property type="evidence" value="ECO:0007669"/>
    <property type="project" value="UniProtKB-SubCell"/>
</dbReference>
<organism evidence="6 7">
    <name type="scientific">Periconia digitata</name>
    <dbReference type="NCBI Taxonomy" id="1303443"/>
    <lineage>
        <taxon>Eukaryota</taxon>
        <taxon>Fungi</taxon>
        <taxon>Dikarya</taxon>
        <taxon>Ascomycota</taxon>
        <taxon>Pezizomycotina</taxon>
        <taxon>Dothideomycetes</taxon>
        <taxon>Pleosporomycetidae</taxon>
        <taxon>Pleosporales</taxon>
        <taxon>Massarineae</taxon>
        <taxon>Periconiaceae</taxon>
        <taxon>Periconia</taxon>
    </lineage>
</organism>
<dbReference type="AlphaFoldDB" id="A0A9W4XQQ7"/>
<gene>
    <name evidence="6" type="ORF">PDIGIT_LOCUS13329</name>
</gene>
<dbReference type="OrthoDB" id="1577640at2759"/>
<evidence type="ECO:0000256" key="4">
    <source>
        <dbReference type="ARBA" id="ARBA00023136"/>
    </source>
</evidence>
<keyword evidence="7" id="KW-1185">Reference proteome</keyword>
<evidence type="ECO:0000313" key="6">
    <source>
        <dbReference type="EMBL" id="CAI6340158.1"/>
    </source>
</evidence>
<sequence length="263" mass="30546">MQAQLHNKIISKKIYCPWKWQVLFIETMRDLYDASVWSLRDCVRKAEKSRSQNVHDDRFQPDFVYLHDMARHVDHSNETLDIAVDTVRCVRKSSKVFDSNSSSAHGISRDERPLEFQDRLFGLEKELKGIKRRSQSLTERLRSEINLAFSLVAQRDSRVMVEIGQDSKSDNRNVRSIAIVGLIYLPGTFISGLFGMSFFELMEDGNGHHVWQVSERLWLYWAITIPLTVLTIIVWVVFFHGEGLKRHLGGLKRRSRGLIEVKA</sequence>
<reference evidence="6" key="1">
    <citation type="submission" date="2023-01" db="EMBL/GenBank/DDBJ databases">
        <authorList>
            <person name="Van Ghelder C."/>
            <person name="Rancurel C."/>
        </authorList>
    </citation>
    <scope>NUCLEOTIDE SEQUENCE</scope>
    <source>
        <strain evidence="6">CNCM I-4278</strain>
    </source>
</reference>
<accession>A0A9W4XQQ7</accession>
<evidence type="ECO:0000256" key="2">
    <source>
        <dbReference type="ARBA" id="ARBA00022692"/>
    </source>
</evidence>
<protein>
    <submittedName>
        <fullName evidence="6">Uncharacterized protein</fullName>
    </submittedName>
</protein>
<dbReference type="Gene3D" id="1.20.58.340">
    <property type="entry name" value="Magnesium transport protein CorA, transmembrane region"/>
    <property type="match status" value="1"/>
</dbReference>
<evidence type="ECO:0000256" key="5">
    <source>
        <dbReference type="SAM" id="Phobius"/>
    </source>
</evidence>
<feature type="transmembrane region" description="Helical" evidence="5">
    <location>
        <begin position="218"/>
        <end position="238"/>
    </location>
</feature>
<comment type="subcellular location">
    <subcellularLocation>
        <location evidence="1">Membrane</location>
        <topology evidence="1">Multi-pass membrane protein</topology>
    </subcellularLocation>
</comment>
<dbReference type="Proteomes" id="UP001152607">
    <property type="component" value="Unassembled WGS sequence"/>
</dbReference>
<evidence type="ECO:0000313" key="7">
    <source>
        <dbReference type="Proteomes" id="UP001152607"/>
    </source>
</evidence>
<dbReference type="GO" id="GO:0046873">
    <property type="term" value="F:metal ion transmembrane transporter activity"/>
    <property type="evidence" value="ECO:0007669"/>
    <property type="project" value="InterPro"/>
</dbReference>
<dbReference type="EMBL" id="CAOQHR010000010">
    <property type="protein sequence ID" value="CAI6340158.1"/>
    <property type="molecule type" value="Genomic_DNA"/>
</dbReference>